<evidence type="ECO:0000313" key="2">
    <source>
        <dbReference type="Proteomes" id="UP000823775"/>
    </source>
</evidence>
<keyword evidence="2" id="KW-1185">Reference proteome</keyword>
<evidence type="ECO:0000313" key="1">
    <source>
        <dbReference type="EMBL" id="MCE3215556.1"/>
    </source>
</evidence>
<proteinExistence type="predicted"/>
<dbReference type="Proteomes" id="UP000823775">
    <property type="component" value="Unassembled WGS sequence"/>
</dbReference>
<name>A0ABS8WVG7_DATST</name>
<organism evidence="1 2">
    <name type="scientific">Datura stramonium</name>
    <name type="common">Jimsonweed</name>
    <name type="synonym">Common thornapple</name>
    <dbReference type="NCBI Taxonomy" id="4076"/>
    <lineage>
        <taxon>Eukaryota</taxon>
        <taxon>Viridiplantae</taxon>
        <taxon>Streptophyta</taxon>
        <taxon>Embryophyta</taxon>
        <taxon>Tracheophyta</taxon>
        <taxon>Spermatophyta</taxon>
        <taxon>Magnoliopsida</taxon>
        <taxon>eudicotyledons</taxon>
        <taxon>Gunneridae</taxon>
        <taxon>Pentapetalae</taxon>
        <taxon>asterids</taxon>
        <taxon>lamiids</taxon>
        <taxon>Solanales</taxon>
        <taxon>Solanaceae</taxon>
        <taxon>Solanoideae</taxon>
        <taxon>Datureae</taxon>
        <taxon>Datura</taxon>
    </lineage>
</organism>
<sequence>MRIGVGALAFDSGLESLVFLAKRCLNRCLEADCLVPYYTGGLPLVLLFRQTASCPIVQANNLLFYHSGEIPRVMSYRRTASCPIIQADLLKPYYIGGLSGVLLSRRNCLADRLVLYGRIASYSVTCLSSYIGRRPWVSLYRQANTLILLPCSPFGSSVSVSISLLEVHLIVL</sequence>
<reference evidence="1 2" key="1">
    <citation type="journal article" date="2021" name="BMC Genomics">
        <title>Datura genome reveals duplications of psychoactive alkaloid biosynthetic genes and high mutation rate following tissue culture.</title>
        <authorList>
            <person name="Rajewski A."/>
            <person name="Carter-House D."/>
            <person name="Stajich J."/>
            <person name="Litt A."/>
        </authorList>
    </citation>
    <scope>NUCLEOTIDE SEQUENCE [LARGE SCALE GENOMIC DNA]</scope>
    <source>
        <strain evidence="1">AR-01</strain>
    </source>
</reference>
<accession>A0ABS8WVG7</accession>
<gene>
    <name evidence="1" type="ORF">HAX54_002792</name>
</gene>
<protein>
    <submittedName>
        <fullName evidence="1">Uncharacterized protein</fullName>
    </submittedName>
</protein>
<dbReference type="EMBL" id="JACEIK010011250">
    <property type="protein sequence ID" value="MCE3215556.1"/>
    <property type="molecule type" value="Genomic_DNA"/>
</dbReference>
<comment type="caution">
    <text evidence="1">The sequence shown here is derived from an EMBL/GenBank/DDBJ whole genome shotgun (WGS) entry which is preliminary data.</text>
</comment>